<evidence type="ECO:0000313" key="2">
    <source>
        <dbReference type="Proteomes" id="UP000223366"/>
    </source>
</evidence>
<protein>
    <submittedName>
        <fullName evidence="1">Uncharacterized protein</fullName>
    </submittedName>
</protein>
<proteinExistence type="predicted"/>
<name>A0A9X7BTI2_BACTU</name>
<dbReference type="EMBL" id="NVDU01000003">
    <property type="protein sequence ID" value="PFV35716.1"/>
    <property type="molecule type" value="Genomic_DNA"/>
</dbReference>
<gene>
    <name evidence="1" type="ORF">COK99_01465</name>
</gene>
<organism evidence="1 2">
    <name type="scientific">Bacillus thuringiensis</name>
    <dbReference type="NCBI Taxonomy" id="1428"/>
    <lineage>
        <taxon>Bacteria</taxon>
        <taxon>Bacillati</taxon>
        <taxon>Bacillota</taxon>
        <taxon>Bacilli</taxon>
        <taxon>Bacillales</taxon>
        <taxon>Bacillaceae</taxon>
        <taxon>Bacillus</taxon>
        <taxon>Bacillus cereus group</taxon>
    </lineage>
</organism>
<sequence length="76" mass="8836">MSMEHISKSIFITNTFAQAHPEEHIRLWAQFEKEVPYSKRSGTYGADNLAYVSWLKKQQNPVVKQFLTTNITQSSF</sequence>
<accession>A0A9X7BTI2</accession>
<evidence type="ECO:0000313" key="1">
    <source>
        <dbReference type="EMBL" id="PFV35716.1"/>
    </source>
</evidence>
<dbReference type="RefSeq" id="WP_098205316.1">
    <property type="nucleotide sequence ID" value="NZ_CAKJXA010000026.1"/>
</dbReference>
<comment type="caution">
    <text evidence="1">The sequence shown here is derived from an EMBL/GenBank/DDBJ whole genome shotgun (WGS) entry which is preliminary data.</text>
</comment>
<dbReference type="Proteomes" id="UP000223366">
    <property type="component" value="Unassembled WGS sequence"/>
</dbReference>
<dbReference type="AlphaFoldDB" id="A0A9X7BTI2"/>
<reference evidence="1 2" key="1">
    <citation type="submission" date="2017-09" db="EMBL/GenBank/DDBJ databases">
        <title>Large-scale bioinformatics analysis of Bacillus genomes uncovers conserved roles of natural products in bacterial physiology.</title>
        <authorList>
            <consortium name="Agbiome Team Llc"/>
            <person name="Bleich R.M."/>
            <person name="Grubbs K.J."/>
            <person name="Santa Maria K.C."/>
            <person name="Allen S.E."/>
            <person name="Farag S."/>
            <person name="Shank E.A."/>
            <person name="Bowers A."/>
        </authorList>
    </citation>
    <scope>NUCLEOTIDE SEQUENCE [LARGE SCALE GENOMIC DNA]</scope>
    <source>
        <strain evidence="1 2">AFS060060</strain>
    </source>
</reference>